<organism evidence="2">
    <name type="scientific">uncultured Nocardioidaceae bacterium</name>
    <dbReference type="NCBI Taxonomy" id="253824"/>
    <lineage>
        <taxon>Bacteria</taxon>
        <taxon>Bacillati</taxon>
        <taxon>Actinomycetota</taxon>
        <taxon>Actinomycetes</taxon>
        <taxon>Propionibacteriales</taxon>
        <taxon>Nocardioidaceae</taxon>
        <taxon>environmental samples</taxon>
    </lineage>
</organism>
<feature type="region of interest" description="Disordered" evidence="1">
    <location>
        <begin position="1"/>
        <end position="78"/>
    </location>
</feature>
<dbReference type="AlphaFoldDB" id="A0A6J4LFR7"/>
<feature type="non-terminal residue" evidence="2">
    <location>
        <position position="78"/>
    </location>
</feature>
<evidence type="ECO:0000313" key="2">
    <source>
        <dbReference type="EMBL" id="CAA9332003.1"/>
    </source>
</evidence>
<feature type="compositionally biased region" description="Basic residues" evidence="1">
    <location>
        <begin position="47"/>
        <end position="78"/>
    </location>
</feature>
<reference evidence="2" key="1">
    <citation type="submission" date="2020-02" db="EMBL/GenBank/DDBJ databases">
        <authorList>
            <person name="Meier V. D."/>
        </authorList>
    </citation>
    <scope>NUCLEOTIDE SEQUENCE</scope>
    <source>
        <strain evidence="2">AVDCRST_MAG34</strain>
    </source>
</reference>
<sequence length="78" mass="8648">GRPGLHLDPDRRREGRGSCLGDRGCQGRDARGGRHRALRRDRPGRGPQRRRAGQARRRAGAGGRRHHADAHLPRGAHL</sequence>
<feature type="non-terminal residue" evidence="2">
    <location>
        <position position="1"/>
    </location>
</feature>
<gene>
    <name evidence="2" type="ORF">AVDCRST_MAG34-519</name>
</gene>
<proteinExistence type="predicted"/>
<name>A0A6J4LFR7_9ACTN</name>
<feature type="compositionally biased region" description="Basic and acidic residues" evidence="1">
    <location>
        <begin position="1"/>
        <end position="16"/>
    </location>
</feature>
<evidence type="ECO:0000256" key="1">
    <source>
        <dbReference type="SAM" id="MobiDB-lite"/>
    </source>
</evidence>
<protein>
    <submittedName>
        <fullName evidence="2">Transcriptional regulator, AsnC family</fullName>
    </submittedName>
</protein>
<dbReference type="EMBL" id="CADCUI010000008">
    <property type="protein sequence ID" value="CAA9332003.1"/>
    <property type="molecule type" value="Genomic_DNA"/>
</dbReference>
<accession>A0A6J4LFR7</accession>